<dbReference type="NCBIfam" id="TIGR02937">
    <property type="entry name" value="sigma70-ECF"/>
    <property type="match status" value="1"/>
</dbReference>
<evidence type="ECO:0000256" key="4">
    <source>
        <dbReference type="ARBA" id="ARBA00023163"/>
    </source>
</evidence>
<dbReference type="Gene3D" id="1.10.10.10">
    <property type="entry name" value="Winged helix-like DNA-binding domain superfamily/Winged helix DNA-binding domain"/>
    <property type="match status" value="1"/>
</dbReference>
<accession>A0ABW6A4J0</accession>
<dbReference type="SUPFAM" id="SSF88946">
    <property type="entry name" value="Sigma2 domain of RNA polymerase sigma factors"/>
    <property type="match status" value="1"/>
</dbReference>
<dbReference type="Gene3D" id="1.10.1740.10">
    <property type="match status" value="1"/>
</dbReference>
<evidence type="ECO:0000313" key="7">
    <source>
        <dbReference type="EMBL" id="MFD2919662.1"/>
    </source>
</evidence>
<evidence type="ECO:0000259" key="6">
    <source>
        <dbReference type="Pfam" id="PF08281"/>
    </source>
</evidence>
<keyword evidence="8" id="KW-1185">Reference proteome</keyword>
<dbReference type="InterPro" id="IPR014284">
    <property type="entry name" value="RNA_pol_sigma-70_dom"/>
</dbReference>
<keyword evidence="2" id="KW-0805">Transcription regulation</keyword>
<dbReference type="InterPro" id="IPR013324">
    <property type="entry name" value="RNA_pol_sigma_r3/r4-like"/>
</dbReference>
<evidence type="ECO:0000259" key="5">
    <source>
        <dbReference type="Pfam" id="PF04542"/>
    </source>
</evidence>
<dbReference type="InterPro" id="IPR036388">
    <property type="entry name" value="WH-like_DNA-bd_sf"/>
</dbReference>
<comment type="caution">
    <text evidence="7">The sequence shown here is derived from an EMBL/GenBank/DDBJ whole genome shotgun (WGS) entry which is preliminary data.</text>
</comment>
<dbReference type="InterPro" id="IPR039425">
    <property type="entry name" value="RNA_pol_sigma-70-like"/>
</dbReference>
<evidence type="ECO:0000313" key="8">
    <source>
        <dbReference type="Proteomes" id="UP001597511"/>
    </source>
</evidence>
<dbReference type="PANTHER" id="PTHR43133:SF46">
    <property type="entry name" value="RNA POLYMERASE SIGMA-70 FACTOR ECF SUBFAMILY"/>
    <property type="match status" value="1"/>
</dbReference>
<dbReference type="CDD" id="cd06171">
    <property type="entry name" value="Sigma70_r4"/>
    <property type="match status" value="1"/>
</dbReference>
<dbReference type="Pfam" id="PF04542">
    <property type="entry name" value="Sigma70_r2"/>
    <property type="match status" value="1"/>
</dbReference>
<reference evidence="8" key="1">
    <citation type="journal article" date="2019" name="Int. J. Syst. Evol. Microbiol.">
        <title>The Global Catalogue of Microorganisms (GCM) 10K type strain sequencing project: providing services to taxonomists for standard genome sequencing and annotation.</title>
        <authorList>
            <consortium name="The Broad Institute Genomics Platform"/>
            <consortium name="The Broad Institute Genome Sequencing Center for Infectious Disease"/>
            <person name="Wu L."/>
            <person name="Ma J."/>
        </authorList>
    </citation>
    <scope>NUCLEOTIDE SEQUENCE [LARGE SCALE GENOMIC DNA]</scope>
    <source>
        <strain evidence="8">KCTC 23299</strain>
    </source>
</reference>
<gene>
    <name evidence="7" type="ORF">ACFS6H_08095</name>
</gene>
<dbReference type="Pfam" id="PF08281">
    <property type="entry name" value="Sigma70_r4_2"/>
    <property type="match status" value="1"/>
</dbReference>
<evidence type="ECO:0000256" key="1">
    <source>
        <dbReference type="ARBA" id="ARBA00010641"/>
    </source>
</evidence>
<protein>
    <submittedName>
        <fullName evidence="7">RNA polymerase sigma factor</fullName>
    </submittedName>
</protein>
<dbReference type="RefSeq" id="WP_386097070.1">
    <property type="nucleotide sequence ID" value="NZ_JBHUOZ010000001.1"/>
</dbReference>
<proteinExistence type="inferred from homology"/>
<organism evidence="7 8">
    <name type="scientific">Terrimonas rubra</name>
    <dbReference type="NCBI Taxonomy" id="1035890"/>
    <lineage>
        <taxon>Bacteria</taxon>
        <taxon>Pseudomonadati</taxon>
        <taxon>Bacteroidota</taxon>
        <taxon>Chitinophagia</taxon>
        <taxon>Chitinophagales</taxon>
        <taxon>Chitinophagaceae</taxon>
        <taxon>Terrimonas</taxon>
    </lineage>
</organism>
<name>A0ABW6A4J0_9BACT</name>
<dbReference type="EMBL" id="JBHUOZ010000001">
    <property type="protein sequence ID" value="MFD2919662.1"/>
    <property type="molecule type" value="Genomic_DNA"/>
</dbReference>
<keyword evidence="3" id="KW-0731">Sigma factor</keyword>
<comment type="similarity">
    <text evidence="1">Belongs to the sigma-70 factor family. ECF subfamily.</text>
</comment>
<dbReference type="InterPro" id="IPR007627">
    <property type="entry name" value="RNA_pol_sigma70_r2"/>
</dbReference>
<dbReference type="Proteomes" id="UP001597511">
    <property type="component" value="Unassembled WGS sequence"/>
</dbReference>
<feature type="domain" description="RNA polymerase sigma-70 region 2" evidence="5">
    <location>
        <begin position="22"/>
        <end position="89"/>
    </location>
</feature>
<sequence length="191" mass="22018">MTDDKRLITDCLKGKLSAQRELYEKYAGTMLGVCFRYTRSLPDAEDVLQEGFVKVYNKLGQFKFEGELGGWIRRIMVTTALNFLKKNKRYQTEMFFTEEYMHPVTNDNPEINMEAKEIAGLIRQLPQGYQVIFNLHAVEGYSHVEIGQILGISDSTSRSQYARARAVLVSWIKTLQEERLANNETLTYVGK</sequence>
<evidence type="ECO:0000256" key="3">
    <source>
        <dbReference type="ARBA" id="ARBA00023082"/>
    </source>
</evidence>
<keyword evidence="4" id="KW-0804">Transcription</keyword>
<dbReference type="InterPro" id="IPR013249">
    <property type="entry name" value="RNA_pol_sigma70_r4_t2"/>
</dbReference>
<evidence type="ECO:0000256" key="2">
    <source>
        <dbReference type="ARBA" id="ARBA00023015"/>
    </source>
</evidence>
<dbReference type="SUPFAM" id="SSF88659">
    <property type="entry name" value="Sigma3 and sigma4 domains of RNA polymerase sigma factors"/>
    <property type="match status" value="1"/>
</dbReference>
<feature type="domain" description="RNA polymerase sigma factor 70 region 4 type 2" evidence="6">
    <location>
        <begin position="117"/>
        <end position="166"/>
    </location>
</feature>
<dbReference type="InterPro" id="IPR013325">
    <property type="entry name" value="RNA_pol_sigma_r2"/>
</dbReference>
<dbReference type="PANTHER" id="PTHR43133">
    <property type="entry name" value="RNA POLYMERASE ECF-TYPE SIGMA FACTO"/>
    <property type="match status" value="1"/>
</dbReference>